<evidence type="ECO:0000313" key="1">
    <source>
        <dbReference type="EMBL" id="SNY77297.1"/>
    </source>
</evidence>
<reference evidence="1 2" key="1">
    <citation type="submission" date="2017-09" db="EMBL/GenBank/DDBJ databases">
        <authorList>
            <person name="Ehlers B."/>
            <person name="Leendertz F.H."/>
        </authorList>
    </citation>
    <scope>NUCLEOTIDE SEQUENCE [LARGE SCALE GENOMIC DNA]</scope>
    <source>
        <strain evidence="1 2">DSM 45537</strain>
    </source>
</reference>
<accession>A0A285KZQ4</accession>
<dbReference type="Proteomes" id="UP000219565">
    <property type="component" value="Unassembled WGS sequence"/>
</dbReference>
<proteinExistence type="predicted"/>
<keyword evidence="2" id="KW-1185">Reference proteome</keyword>
<organism evidence="1 2">
    <name type="scientific">Nocardia amikacinitolerans</name>
    <dbReference type="NCBI Taxonomy" id="756689"/>
    <lineage>
        <taxon>Bacteria</taxon>
        <taxon>Bacillati</taxon>
        <taxon>Actinomycetota</taxon>
        <taxon>Actinomycetes</taxon>
        <taxon>Mycobacteriales</taxon>
        <taxon>Nocardiaceae</taxon>
        <taxon>Nocardia</taxon>
    </lineage>
</organism>
<protein>
    <submittedName>
        <fullName evidence="1">Uncharacterized protein</fullName>
    </submittedName>
</protein>
<dbReference type="RefSeq" id="WP_097243790.1">
    <property type="nucleotide sequence ID" value="NZ_JAMTCV010000002.1"/>
</dbReference>
<name>A0A285KZQ4_9NOCA</name>
<sequence length="120" mass="13014">MTEWIPPNIWSKFDPALQRAIVDGPPAEVAVLVVLAPSADQPPAGRGEIAEESRRAFDRRAEAVVDTLVAAGGREIRRFWLNHAVAARISIPPLVAVANHAEVREIVLDSPRDAEVVTGH</sequence>
<dbReference type="AlphaFoldDB" id="A0A285KZQ4"/>
<dbReference type="EMBL" id="OBEG01000001">
    <property type="protein sequence ID" value="SNY77297.1"/>
    <property type="molecule type" value="Genomic_DNA"/>
</dbReference>
<evidence type="ECO:0000313" key="2">
    <source>
        <dbReference type="Proteomes" id="UP000219565"/>
    </source>
</evidence>
<gene>
    <name evidence="1" type="ORF">SAMN04244553_0970</name>
</gene>